<evidence type="ECO:0000256" key="1">
    <source>
        <dbReference type="SAM" id="MobiDB-lite"/>
    </source>
</evidence>
<feature type="region of interest" description="Disordered" evidence="1">
    <location>
        <begin position="52"/>
        <end position="76"/>
    </location>
</feature>
<reference evidence="2" key="1">
    <citation type="submission" date="2023-04" db="EMBL/GenBank/DDBJ databases">
        <title>Aspergillus oryzae NBRC 4228.</title>
        <authorList>
            <person name="Ichikawa N."/>
            <person name="Sato H."/>
            <person name="Tonouchi N."/>
        </authorList>
    </citation>
    <scope>NUCLEOTIDE SEQUENCE</scope>
    <source>
        <strain evidence="2">NBRC 4228</strain>
    </source>
</reference>
<name>A0AAN5BTC7_ASPOZ</name>
<organism evidence="2 3">
    <name type="scientific">Aspergillus oryzae</name>
    <name type="common">Yellow koji mold</name>
    <dbReference type="NCBI Taxonomy" id="5062"/>
    <lineage>
        <taxon>Eukaryota</taxon>
        <taxon>Fungi</taxon>
        <taxon>Dikarya</taxon>
        <taxon>Ascomycota</taxon>
        <taxon>Pezizomycotina</taxon>
        <taxon>Eurotiomycetes</taxon>
        <taxon>Eurotiomycetidae</taxon>
        <taxon>Eurotiales</taxon>
        <taxon>Aspergillaceae</taxon>
        <taxon>Aspergillus</taxon>
        <taxon>Aspergillus subgen. Circumdati</taxon>
    </lineage>
</organism>
<evidence type="ECO:0000313" key="3">
    <source>
        <dbReference type="Proteomes" id="UP001165205"/>
    </source>
</evidence>
<sequence length="109" mass="11812">MALLAQVQLEEEEFSWIDLPETEHSVGDELAIDSEYGSKNTYNQTQKVVEDGNGLGNDPCDHPQGERNANPGSNSKNALLVHVVRATENANIDVFAGNVAVDNTSNDDL</sequence>
<comment type="caution">
    <text evidence="2">The sequence shown here is derived from an EMBL/GenBank/DDBJ whole genome shotgun (WGS) entry which is preliminary data.</text>
</comment>
<gene>
    <name evidence="2" type="ORF">Aory04_000191000</name>
</gene>
<dbReference type="EMBL" id="BSYA01000013">
    <property type="protein sequence ID" value="GMG24723.1"/>
    <property type="molecule type" value="Genomic_DNA"/>
</dbReference>
<proteinExistence type="predicted"/>
<accession>A0AAN5BTC7</accession>
<evidence type="ECO:0000313" key="2">
    <source>
        <dbReference type="EMBL" id="GMG24723.1"/>
    </source>
</evidence>
<protein>
    <submittedName>
        <fullName evidence="2">Unnamed protein product</fullName>
    </submittedName>
</protein>
<dbReference type="Proteomes" id="UP001165205">
    <property type="component" value="Unassembled WGS sequence"/>
</dbReference>
<dbReference type="AlphaFoldDB" id="A0AAN5BTC7"/>